<dbReference type="InterPro" id="IPR052917">
    <property type="entry name" value="Stress-Dev_Protein"/>
</dbReference>
<feature type="domain" description="General stress protein FMN-binding split barrel" evidence="1">
    <location>
        <begin position="119"/>
        <end position="252"/>
    </location>
</feature>
<proteinExistence type="predicted"/>
<dbReference type="EMBL" id="KQ964418">
    <property type="protein sequence ID" value="KXN75040.1"/>
    <property type="molecule type" value="Genomic_DNA"/>
</dbReference>
<dbReference type="InterPro" id="IPR012349">
    <property type="entry name" value="Split_barrel_FMN-bd"/>
</dbReference>
<evidence type="ECO:0000313" key="3">
    <source>
        <dbReference type="Proteomes" id="UP000070444"/>
    </source>
</evidence>
<dbReference type="PANTHER" id="PTHR34818">
    <property type="entry name" value="PROTEIN BLI-3"/>
    <property type="match status" value="1"/>
</dbReference>
<dbReference type="PANTHER" id="PTHR34818:SF1">
    <property type="entry name" value="PROTEIN BLI-3"/>
    <property type="match status" value="1"/>
</dbReference>
<gene>
    <name evidence="2" type="ORF">CONCODRAFT_1836</name>
</gene>
<organism evidence="2 3">
    <name type="scientific">Conidiobolus coronatus (strain ATCC 28846 / CBS 209.66 / NRRL 28638)</name>
    <name type="common">Delacroixia coronata</name>
    <dbReference type="NCBI Taxonomy" id="796925"/>
    <lineage>
        <taxon>Eukaryota</taxon>
        <taxon>Fungi</taxon>
        <taxon>Fungi incertae sedis</taxon>
        <taxon>Zoopagomycota</taxon>
        <taxon>Entomophthoromycotina</taxon>
        <taxon>Entomophthoromycetes</taxon>
        <taxon>Entomophthorales</taxon>
        <taxon>Ancylistaceae</taxon>
        <taxon>Conidiobolus</taxon>
    </lineage>
</organism>
<dbReference type="Gene3D" id="2.30.110.10">
    <property type="entry name" value="Electron Transport, Fmn-binding Protein, Chain A"/>
    <property type="match status" value="1"/>
</dbReference>
<reference evidence="2 3" key="1">
    <citation type="journal article" date="2015" name="Genome Biol. Evol.">
        <title>Phylogenomic analyses indicate that early fungi evolved digesting cell walls of algal ancestors of land plants.</title>
        <authorList>
            <person name="Chang Y."/>
            <person name="Wang S."/>
            <person name="Sekimoto S."/>
            <person name="Aerts A.L."/>
            <person name="Choi C."/>
            <person name="Clum A."/>
            <person name="LaButti K.M."/>
            <person name="Lindquist E.A."/>
            <person name="Yee Ngan C."/>
            <person name="Ohm R.A."/>
            <person name="Salamov A.A."/>
            <person name="Grigoriev I.V."/>
            <person name="Spatafora J.W."/>
            <person name="Berbee M.L."/>
        </authorList>
    </citation>
    <scope>NUCLEOTIDE SEQUENCE [LARGE SCALE GENOMIC DNA]</scope>
    <source>
        <strain evidence="2 3">NRRL 28638</strain>
    </source>
</reference>
<protein>
    <recommendedName>
        <fullName evidence="1">General stress protein FMN-binding split barrel domain-containing protein</fullName>
    </recommendedName>
</protein>
<dbReference type="STRING" id="796925.A0A137PJ91"/>
<dbReference type="SUPFAM" id="SSF50475">
    <property type="entry name" value="FMN-binding split barrel"/>
    <property type="match status" value="1"/>
</dbReference>
<evidence type="ECO:0000313" key="2">
    <source>
        <dbReference type="EMBL" id="KXN75040.1"/>
    </source>
</evidence>
<dbReference type="Proteomes" id="UP000070444">
    <property type="component" value="Unassembled WGS sequence"/>
</dbReference>
<dbReference type="AlphaFoldDB" id="A0A137PJ91"/>
<accession>A0A137PJ91</accession>
<keyword evidence="3" id="KW-1185">Reference proteome</keyword>
<dbReference type="OrthoDB" id="434253at2759"/>
<dbReference type="Pfam" id="PF16242">
    <property type="entry name" value="Pyrid_ox_like"/>
    <property type="match status" value="1"/>
</dbReference>
<dbReference type="InterPro" id="IPR038725">
    <property type="entry name" value="YdaG_split_barrel_FMN-bd"/>
</dbReference>
<name>A0A137PJ91_CONC2</name>
<sequence length="258" mass="29725">MSEKVMCKDRYNSTLLNGMSNAKFLKVEDSKDYNLEEVEMFTHELAQREDNELNPNALVYTDGSCSKMCDSKSSSKIQQNCDHRANNKSTKDVINYKRKDNRIMPSEIRDFDSAQIMHKVDRFINFIKDFDQLSLATVNSVTGLIKSRPMYTYDRIQDLHIYLLTHYDSDIISDIKKDSRVNLVIKGGEKKYTNWCSIGGNADIITDSKMVASLWSPTVKTWLNNLGDDLNNCSENDPRLTCIFIETNSIDYFICNNQ</sequence>
<evidence type="ECO:0000259" key="1">
    <source>
        <dbReference type="Pfam" id="PF16242"/>
    </source>
</evidence>